<keyword evidence="4" id="KW-1185">Reference proteome</keyword>
<sequence length="151" mass="16216">MNSAAPYPSDLNLYIEAFVALFITGVFVVSAMLTLRDRHRDRSAWHVYLGAAIYGALFGAIIGFIIVPLRMALMNGDMPTGMAGYSGLGALVLIIALRRGLIARLPFLGPQVKAYRRASLRRQIEAAQKQLDKLTPNTGSDAGPDTGPGPS</sequence>
<feature type="region of interest" description="Disordered" evidence="1">
    <location>
        <begin position="130"/>
        <end position="151"/>
    </location>
</feature>
<evidence type="ECO:0000313" key="3">
    <source>
        <dbReference type="EMBL" id="PQA89483.1"/>
    </source>
</evidence>
<keyword evidence="2" id="KW-1133">Transmembrane helix</keyword>
<dbReference type="Proteomes" id="UP000239504">
    <property type="component" value="Unassembled WGS sequence"/>
</dbReference>
<dbReference type="EMBL" id="PJCH01000001">
    <property type="protein sequence ID" value="PQA89483.1"/>
    <property type="molecule type" value="Genomic_DNA"/>
</dbReference>
<evidence type="ECO:0000313" key="4">
    <source>
        <dbReference type="Proteomes" id="UP000239504"/>
    </source>
</evidence>
<keyword evidence="2" id="KW-0472">Membrane</keyword>
<proteinExistence type="predicted"/>
<protein>
    <submittedName>
        <fullName evidence="3">Uncharacterized protein</fullName>
    </submittedName>
</protein>
<dbReference type="AlphaFoldDB" id="A0A2S7KAH7"/>
<gene>
    <name evidence="3" type="ORF">CW354_01000</name>
</gene>
<organism evidence="3 4">
    <name type="scientific">Hyphococcus luteus</name>
    <dbReference type="NCBI Taxonomy" id="2058213"/>
    <lineage>
        <taxon>Bacteria</taxon>
        <taxon>Pseudomonadati</taxon>
        <taxon>Pseudomonadota</taxon>
        <taxon>Alphaproteobacteria</taxon>
        <taxon>Parvularculales</taxon>
        <taxon>Parvularculaceae</taxon>
        <taxon>Hyphococcus</taxon>
    </lineage>
</organism>
<feature type="transmembrane region" description="Helical" evidence="2">
    <location>
        <begin position="79"/>
        <end position="97"/>
    </location>
</feature>
<keyword evidence="2" id="KW-0812">Transmembrane</keyword>
<name>A0A2S7KAH7_9PROT</name>
<evidence type="ECO:0000256" key="1">
    <source>
        <dbReference type="SAM" id="MobiDB-lite"/>
    </source>
</evidence>
<evidence type="ECO:0000256" key="2">
    <source>
        <dbReference type="SAM" id="Phobius"/>
    </source>
</evidence>
<feature type="transmembrane region" description="Helical" evidence="2">
    <location>
        <begin position="12"/>
        <end position="35"/>
    </location>
</feature>
<accession>A0A2S7KAH7</accession>
<comment type="caution">
    <text evidence="3">The sequence shown here is derived from an EMBL/GenBank/DDBJ whole genome shotgun (WGS) entry which is preliminary data.</text>
</comment>
<dbReference type="RefSeq" id="WP_104828185.1">
    <property type="nucleotide sequence ID" value="NZ_PJCH01000001.1"/>
</dbReference>
<feature type="transmembrane region" description="Helical" evidence="2">
    <location>
        <begin position="47"/>
        <end position="67"/>
    </location>
</feature>
<reference evidence="3 4" key="1">
    <citation type="submission" date="2017-12" db="EMBL/GenBank/DDBJ databases">
        <authorList>
            <person name="Hurst M.R.H."/>
        </authorList>
    </citation>
    <scope>NUCLEOTIDE SEQUENCE [LARGE SCALE GENOMIC DNA]</scope>
    <source>
        <strain evidence="3 4">SY-3-19</strain>
    </source>
</reference>